<proteinExistence type="predicted"/>
<dbReference type="RefSeq" id="WP_188670132.1">
    <property type="nucleotide sequence ID" value="NZ_BMKA01000001.1"/>
</dbReference>
<reference evidence="2" key="2">
    <citation type="submission" date="2020-09" db="EMBL/GenBank/DDBJ databases">
        <authorList>
            <person name="Sun Q."/>
            <person name="Zhou Y."/>
        </authorList>
    </citation>
    <scope>NUCLEOTIDE SEQUENCE</scope>
    <source>
        <strain evidence="2">CGMCC 1.15880</strain>
    </source>
</reference>
<evidence type="ECO:0000313" key="2">
    <source>
        <dbReference type="EMBL" id="GGA06198.1"/>
    </source>
</evidence>
<gene>
    <name evidence="2" type="ORF">GCM10011498_02350</name>
</gene>
<dbReference type="SUPFAM" id="SSF51126">
    <property type="entry name" value="Pectin lyase-like"/>
    <property type="match status" value="1"/>
</dbReference>
<organism evidence="2 3">
    <name type="scientific">Neptunicoccus cionae</name>
    <dbReference type="NCBI Taxonomy" id="2035344"/>
    <lineage>
        <taxon>Bacteria</taxon>
        <taxon>Pseudomonadati</taxon>
        <taxon>Pseudomonadota</taxon>
        <taxon>Alphaproteobacteria</taxon>
        <taxon>Rhodobacterales</taxon>
        <taxon>Paracoccaceae</taxon>
        <taxon>Neptunicoccus</taxon>
    </lineage>
</organism>
<dbReference type="Pfam" id="PF12708">
    <property type="entry name" value="Pect-lyase_RHGA_epim"/>
    <property type="match status" value="1"/>
</dbReference>
<sequence>MNKALTDGLQLMPPAFNFGLDVWSSEDGTPGTDTYDGSANATLIAADADFGDCLELLKTNSTQSLRYTGDTPLEPGCYWQIRARVKAVSGPLPSVRIAAWAGKSGGNHLLGVVETGPSKALENYGEVVEISAIVGSGDRGGVDMVWGHEAVFGHFGIDLTGVNDGVVRIDDLIIEDVSSIYTRSMLDVVDVTDFGAVGDGSTDNVAAFEAADAVAAGRTVLVPDGVFYLNSSITIASEIRFHGTVEMPDDALFQLLQNFDYPTYFTAFGDEELAFKKAVQALFNFTDHDSLDLQGRSVDISAPIDVQAAVGNKSSYSTRRVIRNGRIAASSSADWDVSSVTRTATYDAEDPYILSGVPNPAGVVAGSLVTGSGVGREIYVRNVDVGTGKITLSNPLWAAPTSQSYTFTRFKYMLDFSGFTSLARFTLENMEFACNGRSSGVLLADTGLIFHVKDCFFTSPKDRGLTSAGRGCAGMMLDRNQWLSNEQPLAVSNRESIGFNCNSNDLKLRHNRALRFLHWAVIGGSGAIVSGNHFFQDDATGGNIRSAGIVITNNHPKMTVVGNYVDNAFIDWTNEHDATPSITSGFSFGGLTITGNHFTASGTAAWFRWLSLKPHGTGHFINGLNISGNVFKAFNGPSLQRVEMVDDAVATLDSSKFRNITVEGNTFNNVDAPFMNPATVEVSRNAVDDSWRTSLNQHMPFDGQARYVTALVPDGAIRNGSNSKIYTQPYCEGGVGTDGKSFDINWSEAAKGTVRATVRCDDTI</sequence>
<dbReference type="InterPro" id="IPR024535">
    <property type="entry name" value="RHGA/B-epi-like_pectate_lyase"/>
</dbReference>
<dbReference type="Gene3D" id="2.160.20.10">
    <property type="entry name" value="Single-stranded right-handed beta-helix, Pectin lyase-like"/>
    <property type="match status" value="1"/>
</dbReference>
<protein>
    <recommendedName>
        <fullName evidence="1">Rhamnogalacturonase A/B/Epimerase-like pectate lyase domain-containing protein</fullName>
    </recommendedName>
</protein>
<accession>A0A916QRT4</accession>
<dbReference type="EMBL" id="BMKA01000001">
    <property type="protein sequence ID" value="GGA06198.1"/>
    <property type="molecule type" value="Genomic_DNA"/>
</dbReference>
<dbReference type="AlphaFoldDB" id="A0A916QRT4"/>
<dbReference type="Proteomes" id="UP000628017">
    <property type="component" value="Unassembled WGS sequence"/>
</dbReference>
<evidence type="ECO:0000259" key="1">
    <source>
        <dbReference type="Pfam" id="PF12708"/>
    </source>
</evidence>
<reference evidence="2" key="1">
    <citation type="journal article" date="2014" name="Int. J. Syst. Evol. Microbiol.">
        <title>Complete genome sequence of Corynebacterium casei LMG S-19264T (=DSM 44701T), isolated from a smear-ripened cheese.</title>
        <authorList>
            <consortium name="US DOE Joint Genome Institute (JGI-PGF)"/>
            <person name="Walter F."/>
            <person name="Albersmeier A."/>
            <person name="Kalinowski J."/>
            <person name="Ruckert C."/>
        </authorList>
    </citation>
    <scope>NUCLEOTIDE SEQUENCE</scope>
    <source>
        <strain evidence="2">CGMCC 1.15880</strain>
    </source>
</reference>
<comment type="caution">
    <text evidence="2">The sequence shown here is derived from an EMBL/GenBank/DDBJ whole genome shotgun (WGS) entry which is preliminary data.</text>
</comment>
<feature type="domain" description="Rhamnogalacturonase A/B/Epimerase-like pectate lyase" evidence="1">
    <location>
        <begin position="189"/>
        <end position="244"/>
    </location>
</feature>
<keyword evidence="3" id="KW-1185">Reference proteome</keyword>
<name>A0A916QRT4_9RHOB</name>
<evidence type="ECO:0000313" key="3">
    <source>
        <dbReference type="Proteomes" id="UP000628017"/>
    </source>
</evidence>
<dbReference type="InterPro" id="IPR012334">
    <property type="entry name" value="Pectin_lyas_fold"/>
</dbReference>
<dbReference type="InterPro" id="IPR011050">
    <property type="entry name" value="Pectin_lyase_fold/virulence"/>
</dbReference>